<evidence type="ECO:0000256" key="1">
    <source>
        <dbReference type="SAM" id="Phobius"/>
    </source>
</evidence>
<accession>A0A976MBD8</accession>
<feature type="transmembrane region" description="Helical" evidence="1">
    <location>
        <begin position="42"/>
        <end position="63"/>
    </location>
</feature>
<gene>
    <name evidence="2" type="ORF">MACK_001938</name>
</gene>
<keyword evidence="1" id="KW-0472">Membrane</keyword>
<sequence length="102" mass="11744">MPKVSELDVYKEVLSGEKRKSIRRSDFLKFTGGKRPLISSHLHANLIASGLVVWAVVAFFLTFKVMKPESYEWVENERRRIEAAKQKIALIKKDQENKALAQ</sequence>
<keyword evidence="1" id="KW-0812">Transmembrane</keyword>
<name>A0A976MBD8_THEOR</name>
<keyword evidence="1" id="KW-1133">Transmembrane helix</keyword>
<protein>
    <submittedName>
        <fullName evidence="2">Uncharacterized protein</fullName>
    </submittedName>
</protein>
<evidence type="ECO:0000313" key="3">
    <source>
        <dbReference type="Proteomes" id="UP000244811"/>
    </source>
</evidence>
<dbReference type="AlphaFoldDB" id="A0A976MBD8"/>
<reference evidence="2" key="1">
    <citation type="submission" date="2022-07" db="EMBL/GenBank/DDBJ databases">
        <title>Evaluation of T. orientalis genome assembly methods using nanopore sequencing and analysis of variation between genomes.</title>
        <authorList>
            <person name="Yam J."/>
            <person name="Micallef M.L."/>
            <person name="Liu M."/>
            <person name="Djordjevic S.P."/>
            <person name="Bogema D.R."/>
            <person name="Jenkins C."/>
        </authorList>
    </citation>
    <scope>NUCLEOTIDE SEQUENCE</scope>
    <source>
        <strain evidence="2">Goon Nure</strain>
    </source>
</reference>
<proteinExistence type="predicted"/>
<evidence type="ECO:0000313" key="2">
    <source>
        <dbReference type="EMBL" id="UKK01125.1"/>
    </source>
</evidence>
<dbReference type="Proteomes" id="UP000244811">
    <property type="component" value="Chromosome 3"/>
</dbReference>
<organism evidence="2 3">
    <name type="scientific">Theileria orientalis</name>
    <dbReference type="NCBI Taxonomy" id="68886"/>
    <lineage>
        <taxon>Eukaryota</taxon>
        <taxon>Sar</taxon>
        <taxon>Alveolata</taxon>
        <taxon>Apicomplexa</taxon>
        <taxon>Aconoidasida</taxon>
        <taxon>Piroplasmida</taxon>
        <taxon>Theileriidae</taxon>
        <taxon>Theileria</taxon>
    </lineage>
</organism>
<dbReference type="EMBL" id="CP056070">
    <property type="protein sequence ID" value="UKK01125.1"/>
    <property type="molecule type" value="Genomic_DNA"/>
</dbReference>